<dbReference type="PANTHER" id="PTHR30502:SF0">
    <property type="entry name" value="PHOSPHOENOLPYRUVATE CARBOXYLASE FAMILY PROTEIN"/>
    <property type="match status" value="1"/>
</dbReference>
<comment type="caution">
    <text evidence="5">The sequence shown here is derived from an EMBL/GenBank/DDBJ whole genome shotgun (WGS) entry which is preliminary data.</text>
</comment>
<gene>
    <name evidence="5" type="ORF">IAB98_08535</name>
</gene>
<dbReference type="AlphaFoldDB" id="A0A9D1JGP2"/>
<keyword evidence="2" id="KW-0479">Metal-binding</keyword>
<organism evidence="5 6">
    <name type="scientific">Candidatus Egerieimonas intestinavium</name>
    <dbReference type="NCBI Taxonomy" id="2840777"/>
    <lineage>
        <taxon>Bacteria</taxon>
        <taxon>Bacillati</taxon>
        <taxon>Bacillota</taxon>
        <taxon>Clostridia</taxon>
        <taxon>Lachnospirales</taxon>
        <taxon>Lachnospiraceae</taxon>
        <taxon>Lachnospiraceae incertae sedis</taxon>
        <taxon>Candidatus Egerieimonas</taxon>
    </lineage>
</organism>
<evidence type="ECO:0000259" key="4">
    <source>
        <dbReference type="Pfam" id="PF03328"/>
    </source>
</evidence>
<name>A0A9D1JGP2_9FIRM</name>
<reference evidence="5" key="2">
    <citation type="journal article" date="2021" name="PeerJ">
        <title>Extensive microbial diversity within the chicken gut microbiome revealed by metagenomics and culture.</title>
        <authorList>
            <person name="Gilroy R."/>
            <person name="Ravi A."/>
            <person name="Getino M."/>
            <person name="Pursley I."/>
            <person name="Horton D.L."/>
            <person name="Alikhan N.F."/>
            <person name="Baker D."/>
            <person name="Gharbi K."/>
            <person name="Hall N."/>
            <person name="Watson M."/>
            <person name="Adriaenssens E.M."/>
            <person name="Foster-Nyarko E."/>
            <person name="Jarju S."/>
            <person name="Secka A."/>
            <person name="Antonio M."/>
            <person name="Oren A."/>
            <person name="Chaudhuri R.R."/>
            <person name="La Ragione R."/>
            <person name="Hildebrand F."/>
            <person name="Pallen M.J."/>
        </authorList>
    </citation>
    <scope>NUCLEOTIDE SEQUENCE</scope>
    <source>
        <strain evidence="5">ChiSxjej1B13-7041</strain>
    </source>
</reference>
<evidence type="ECO:0000313" key="6">
    <source>
        <dbReference type="Proteomes" id="UP000886841"/>
    </source>
</evidence>
<dbReference type="GO" id="GO:0016832">
    <property type="term" value="F:aldehyde-lyase activity"/>
    <property type="evidence" value="ECO:0007669"/>
    <property type="project" value="TreeGrafter"/>
</dbReference>
<keyword evidence="3" id="KW-0456">Lyase</keyword>
<dbReference type="EMBL" id="DVHU01000077">
    <property type="protein sequence ID" value="HIR93447.1"/>
    <property type="molecule type" value="Genomic_DNA"/>
</dbReference>
<reference evidence="5" key="1">
    <citation type="submission" date="2020-10" db="EMBL/GenBank/DDBJ databases">
        <authorList>
            <person name="Gilroy R."/>
        </authorList>
    </citation>
    <scope>NUCLEOTIDE SEQUENCE</scope>
    <source>
        <strain evidence="5">ChiSxjej1B13-7041</strain>
    </source>
</reference>
<dbReference type="Gene3D" id="3.20.20.60">
    <property type="entry name" value="Phosphoenolpyruvate-binding domains"/>
    <property type="match status" value="1"/>
</dbReference>
<sequence length="262" mass="29690">MKTNKLRYLLDHDLPSVATRIESVWPTIVEIIGTTGKYDYIEFVAEYAPYNLSDFENLCRAAELYQMGSMIKVDFQNRAYVAQKAMASGFQSVLLVDHKTPQEVRESLFVLKPDRPADGGRFGYPNSRWIGYQPHAPQMDYADMVKNTVVALMIEKKEAMDNIEEICSIPGVDMVQFGPSDYAMSCGFNMAEHLAECKAAEREMIAAALRHGVQPRCEINSAQEAEYYRDLGVKHFCIGDELRNNTNYWTKAGSELRALLES</sequence>
<accession>A0A9D1JGP2</accession>
<dbReference type="InterPro" id="IPR050251">
    <property type="entry name" value="HpcH-HpaI_aldolase"/>
</dbReference>
<proteinExistence type="inferred from homology"/>
<comment type="similarity">
    <text evidence="1">Belongs to the HpcH/HpaI aldolase family.</text>
</comment>
<evidence type="ECO:0000313" key="5">
    <source>
        <dbReference type="EMBL" id="HIR93447.1"/>
    </source>
</evidence>
<dbReference type="PANTHER" id="PTHR30502">
    <property type="entry name" value="2-KETO-3-DEOXY-L-RHAMNONATE ALDOLASE"/>
    <property type="match status" value="1"/>
</dbReference>
<feature type="domain" description="HpcH/HpaI aldolase/citrate lyase" evidence="4">
    <location>
        <begin position="30"/>
        <end position="214"/>
    </location>
</feature>
<dbReference type="SUPFAM" id="SSF51621">
    <property type="entry name" value="Phosphoenolpyruvate/pyruvate domain"/>
    <property type="match status" value="1"/>
</dbReference>
<dbReference type="GO" id="GO:0005737">
    <property type="term" value="C:cytoplasm"/>
    <property type="evidence" value="ECO:0007669"/>
    <property type="project" value="TreeGrafter"/>
</dbReference>
<dbReference type="InterPro" id="IPR005000">
    <property type="entry name" value="Aldolase/citrate-lyase_domain"/>
</dbReference>
<evidence type="ECO:0000256" key="3">
    <source>
        <dbReference type="ARBA" id="ARBA00023239"/>
    </source>
</evidence>
<dbReference type="Pfam" id="PF03328">
    <property type="entry name" value="HpcH_HpaI"/>
    <property type="match status" value="1"/>
</dbReference>
<evidence type="ECO:0000256" key="1">
    <source>
        <dbReference type="ARBA" id="ARBA00005568"/>
    </source>
</evidence>
<dbReference type="GO" id="GO:0046872">
    <property type="term" value="F:metal ion binding"/>
    <property type="evidence" value="ECO:0007669"/>
    <property type="project" value="UniProtKB-KW"/>
</dbReference>
<dbReference type="InterPro" id="IPR015813">
    <property type="entry name" value="Pyrv/PenolPyrv_kinase-like_dom"/>
</dbReference>
<evidence type="ECO:0000256" key="2">
    <source>
        <dbReference type="ARBA" id="ARBA00022723"/>
    </source>
</evidence>
<protein>
    <submittedName>
        <fullName evidence="5">2,4-dihydroxyhept-2-ene-1,7-dioic acid aldolase</fullName>
    </submittedName>
</protein>
<dbReference type="Proteomes" id="UP000886841">
    <property type="component" value="Unassembled WGS sequence"/>
</dbReference>
<dbReference type="InterPro" id="IPR040442">
    <property type="entry name" value="Pyrv_kinase-like_dom_sf"/>
</dbReference>